<reference evidence="6 7" key="1">
    <citation type="submission" date="2016-03" db="EMBL/GenBank/DDBJ databases">
        <authorList>
            <person name="Ploux O."/>
        </authorList>
    </citation>
    <scope>NUCLEOTIDE SEQUENCE [LARGE SCALE GENOMIC DNA]</scope>
    <source>
        <strain evidence="6 7">URUG2</strain>
    </source>
</reference>
<dbReference type="GO" id="GO:0008270">
    <property type="term" value="F:zinc ion binding"/>
    <property type="evidence" value="ECO:0007669"/>
    <property type="project" value="UniProtKB-KW"/>
</dbReference>
<feature type="region of interest" description="Disordered" evidence="4">
    <location>
        <begin position="292"/>
        <end position="321"/>
    </location>
</feature>
<dbReference type="GeneID" id="35601261"/>
<dbReference type="STRING" id="112498.A0A2D3VES0"/>
<evidence type="ECO:0000259" key="5">
    <source>
        <dbReference type="PROSITE" id="PS01358"/>
    </source>
</evidence>
<dbReference type="PROSITE" id="PS01358">
    <property type="entry name" value="ZF_RANBP2_1"/>
    <property type="match status" value="1"/>
</dbReference>
<sequence>MSSAKRPLLTSPALEGMEGPMDSLHRKKKQKTKAKERVVTEIPKCHLIIEAPDKCNCKKGCKGNCSCKTSGMGCGPTCGCQVGEDKTCANKMNGLDEFKQKIGATGLAPLPCFLTFASKKKVDFKKLEQDMLKDDDAFEYDFWLKEWKDEKSTLEQKDIAEHNNKLLRYGLFKNPNDLSDSFYSFCRGMANFEPGGDLGTWEQDSCTWHCPVCKECNDWREWHCGKCKKCTYGVSIPCEGCGGVSDTWHWGQPGGHLYQPGMSDDGFSSDGDLEGSMSPPYQTAMREDDYEKDGFEQIPGPGIASAWASGPARMSSASSARTTALDQAQMTASGSVRTSAPMNTQISAGTNASTLVPGNAQMPRPNNALNILAQVSGGLICLNGQWYAPVDPPVHLSTSSQRNHLVQNTGNGLARHDHRFFPHDDAATGSVNNSASNPSKDSATPTS</sequence>
<feature type="compositionally biased region" description="Polar residues" evidence="4">
    <location>
        <begin position="429"/>
        <end position="447"/>
    </location>
</feature>
<evidence type="ECO:0000313" key="6">
    <source>
        <dbReference type="EMBL" id="CZT20259.1"/>
    </source>
</evidence>
<dbReference type="InterPro" id="IPR001876">
    <property type="entry name" value="Znf_RanBP2"/>
</dbReference>
<keyword evidence="7" id="KW-1185">Reference proteome</keyword>
<keyword evidence="1" id="KW-0479">Metal-binding</keyword>
<evidence type="ECO:0000256" key="2">
    <source>
        <dbReference type="ARBA" id="ARBA00022771"/>
    </source>
</evidence>
<feature type="domain" description="RanBP2-type" evidence="5">
    <location>
        <begin position="208"/>
        <end position="227"/>
    </location>
</feature>
<evidence type="ECO:0000256" key="4">
    <source>
        <dbReference type="SAM" id="MobiDB-lite"/>
    </source>
</evidence>
<proteinExistence type="predicted"/>
<name>A0A2D3VES0_9PEZI</name>
<dbReference type="Proteomes" id="UP000225277">
    <property type="component" value="Unassembled WGS sequence"/>
</dbReference>
<feature type="region of interest" description="Disordered" evidence="4">
    <location>
        <begin position="413"/>
        <end position="447"/>
    </location>
</feature>
<gene>
    <name evidence="6" type="ORF">RCC_06117</name>
</gene>
<evidence type="ECO:0000313" key="7">
    <source>
        <dbReference type="Proteomes" id="UP000225277"/>
    </source>
</evidence>
<keyword evidence="3" id="KW-0862">Zinc</keyword>
<accession>A0A2D3VES0</accession>
<feature type="region of interest" description="Disordered" evidence="4">
    <location>
        <begin position="1"/>
        <end position="35"/>
    </location>
</feature>
<dbReference type="AlphaFoldDB" id="A0A2D3VES0"/>
<dbReference type="RefSeq" id="XP_023627148.1">
    <property type="nucleotide sequence ID" value="XM_023771380.1"/>
</dbReference>
<keyword evidence="2" id="KW-0863">Zinc-finger</keyword>
<protein>
    <recommendedName>
        <fullName evidence="5">RanBP2-type domain-containing protein</fullName>
    </recommendedName>
</protein>
<evidence type="ECO:0000256" key="1">
    <source>
        <dbReference type="ARBA" id="ARBA00022723"/>
    </source>
</evidence>
<dbReference type="EMBL" id="FJUY01000009">
    <property type="protein sequence ID" value="CZT20259.1"/>
    <property type="molecule type" value="Genomic_DNA"/>
</dbReference>
<organism evidence="6 7">
    <name type="scientific">Ramularia collo-cygni</name>
    <dbReference type="NCBI Taxonomy" id="112498"/>
    <lineage>
        <taxon>Eukaryota</taxon>
        <taxon>Fungi</taxon>
        <taxon>Dikarya</taxon>
        <taxon>Ascomycota</taxon>
        <taxon>Pezizomycotina</taxon>
        <taxon>Dothideomycetes</taxon>
        <taxon>Dothideomycetidae</taxon>
        <taxon>Mycosphaerellales</taxon>
        <taxon>Mycosphaerellaceae</taxon>
        <taxon>Ramularia</taxon>
    </lineage>
</organism>
<dbReference type="OrthoDB" id="10012048at2759"/>
<feature type="compositionally biased region" description="Low complexity" evidence="4">
    <location>
        <begin position="308"/>
        <end position="321"/>
    </location>
</feature>
<evidence type="ECO:0000256" key="3">
    <source>
        <dbReference type="ARBA" id="ARBA00022833"/>
    </source>
</evidence>